<keyword evidence="2" id="KW-1185">Reference proteome</keyword>
<proteinExistence type="predicted"/>
<protein>
    <submittedName>
        <fullName evidence="1">Uncharacterized protein</fullName>
    </submittedName>
</protein>
<sequence>MAPSLTETATFIRCRNWDSIRSQSMTFLPASPNRESMWTYSVCLDGR</sequence>
<organism evidence="1 2">
    <name type="scientific">Amycolatopsis arida</name>
    <dbReference type="NCBI Taxonomy" id="587909"/>
    <lineage>
        <taxon>Bacteria</taxon>
        <taxon>Bacillati</taxon>
        <taxon>Actinomycetota</taxon>
        <taxon>Actinomycetes</taxon>
        <taxon>Pseudonocardiales</taxon>
        <taxon>Pseudonocardiaceae</taxon>
        <taxon>Amycolatopsis</taxon>
    </lineage>
</organism>
<name>A0A1I6AE02_9PSEU</name>
<accession>A0A1I6AE02</accession>
<reference evidence="2" key="1">
    <citation type="submission" date="2016-10" db="EMBL/GenBank/DDBJ databases">
        <authorList>
            <person name="Varghese N."/>
            <person name="Submissions S."/>
        </authorList>
    </citation>
    <scope>NUCLEOTIDE SEQUENCE [LARGE SCALE GENOMIC DNA]</scope>
    <source>
        <strain evidence="2">CGMCC 4.5579</strain>
    </source>
</reference>
<evidence type="ECO:0000313" key="1">
    <source>
        <dbReference type="EMBL" id="SFQ66956.1"/>
    </source>
</evidence>
<dbReference type="EMBL" id="FOWW01000012">
    <property type="protein sequence ID" value="SFQ66956.1"/>
    <property type="molecule type" value="Genomic_DNA"/>
</dbReference>
<dbReference type="AlphaFoldDB" id="A0A1I6AE02"/>
<dbReference type="Proteomes" id="UP000198727">
    <property type="component" value="Unassembled WGS sequence"/>
</dbReference>
<evidence type="ECO:0000313" key="2">
    <source>
        <dbReference type="Proteomes" id="UP000198727"/>
    </source>
</evidence>
<gene>
    <name evidence="1" type="ORF">SAMN05421810_11244</name>
</gene>